<accession>A0ACA9PNB1</accession>
<comment type="caution">
    <text evidence="1">The sequence shown here is derived from an EMBL/GenBank/DDBJ whole genome shotgun (WGS) entry which is preliminary data.</text>
</comment>
<feature type="non-terminal residue" evidence="1">
    <location>
        <position position="1"/>
    </location>
</feature>
<dbReference type="EMBL" id="CAJVPW010028372">
    <property type="protein sequence ID" value="CAG8718116.1"/>
    <property type="molecule type" value="Genomic_DNA"/>
</dbReference>
<gene>
    <name evidence="1" type="ORF">SPELUC_LOCUS12255</name>
</gene>
<evidence type="ECO:0000313" key="1">
    <source>
        <dbReference type="EMBL" id="CAG8718116.1"/>
    </source>
</evidence>
<dbReference type="Proteomes" id="UP000789366">
    <property type="component" value="Unassembled WGS sequence"/>
</dbReference>
<feature type="non-terminal residue" evidence="1">
    <location>
        <position position="91"/>
    </location>
</feature>
<keyword evidence="2" id="KW-1185">Reference proteome</keyword>
<organism evidence="1 2">
    <name type="scientific">Cetraspora pellucida</name>
    <dbReference type="NCBI Taxonomy" id="1433469"/>
    <lineage>
        <taxon>Eukaryota</taxon>
        <taxon>Fungi</taxon>
        <taxon>Fungi incertae sedis</taxon>
        <taxon>Mucoromycota</taxon>
        <taxon>Glomeromycotina</taxon>
        <taxon>Glomeromycetes</taxon>
        <taxon>Diversisporales</taxon>
        <taxon>Gigasporaceae</taxon>
        <taxon>Cetraspora</taxon>
    </lineage>
</organism>
<sequence length="91" mass="10398">QVTLSGDFFVGDLLALKKIESLARLYYLNLTDGFSGAEIVSICQEAALCAMDDNLEAKEVRLEHFIRALSSFTRRITPEMIQFYDKFRQKS</sequence>
<evidence type="ECO:0000313" key="2">
    <source>
        <dbReference type="Proteomes" id="UP000789366"/>
    </source>
</evidence>
<proteinExistence type="predicted"/>
<protein>
    <submittedName>
        <fullName evidence="1">6851_t:CDS:1</fullName>
    </submittedName>
</protein>
<name>A0ACA9PNB1_9GLOM</name>
<reference evidence="1" key="1">
    <citation type="submission" date="2021-06" db="EMBL/GenBank/DDBJ databases">
        <authorList>
            <person name="Kallberg Y."/>
            <person name="Tangrot J."/>
            <person name="Rosling A."/>
        </authorList>
    </citation>
    <scope>NUCLEOTIDE SEQUENCE</scope>
    <source>
        <strain evidence="1">28 12/20/2015</strain>
    </source>
</reference>